<reference evidence="1 2" key="1">
    <citation type="submission" date="2020-04" db="EMBL/GenBank/DDBJ databases">
        <authorList>
            <person name="Zhang R."/>
            <person name="Schippers A."/>
        </authorList>
    </citation>
    <scope>NUCLEOTIDE SEQUENCE [LARGE SCALE GENOMIC DNA]</scope>
    <source>
        <strain evidence="1 2">DSM 109850</strain>
    </source>
</reference>
<protein>
    <submittedName>
        <fullName evidence="1">Uncharacterized protein</fullName>
    </submittedName>
</protein>
<dbReference type="RefSeq" id="WP_169103100.1">
    <property type="nucleotide sequence ID" value="NZ_JABBVZ010000171.1"/>
</dbReference>
<proteinExistence type="predicted"/>
<evidence type="ECO:0000313" key="2">
    <source>
        <dbReference type="Proteomes" id="UP000533476"/>
    </source>
</evidence>
<comment type="caution">
    <text evidence="1">The sequence shown here is derived from an EMBL/GenBank/DDBJ whole genome shotgun (WGS) entry which is preliminary data.</text>
</comment>
<name>A0A7Y0L7Z7_9FIRM</name>
<dbReference type="EMBL" id="JABBVZ010000171">
    <property type="protein sequence ID" value="NMP24895.1"/>
    <property type="molecule type" value="Genomic_DNA"/>
</dbReference>
<accession>A0A7Y0L7Z7</accession>
<organism evidence="1 2">
    <name type="scientific">Sulfobacillus harzensis</name>
    <dbReference type="NCBI Taxonomy" id="2729629"/>
    <lineage>
        <taxon>Bacteria</taxon>
        <taxon>Bacillati</taxon>
        <taxon>Bacillota</taxon>
        <taxon>Clostridia</taxon>
        <taxon>Eubacteriales</taxon>
        <taxon>Clostridiales Family XVII. Incertae Sedis</taxon>
        <taxon>Sulfobacillus</taxon>
    </lineage>
</organism>
<sequence length="69" mass="7509">MAEMGDERLWLGVNQDIVALANRLAGQELHVIVPDFFDARTAATPEEAEHQDRTGARVVFGSRAISSGD</sequence>
<dbReference type="Proteomes" id="UP000533476">
    <property type="component" value="Unassembled WGS sequence"/>
</dbReference>
<keyword evidence="2" id="KW-1185">Reference proteome</keyword>
<evidence type="ECO:0000313" key="1">
    <source>
        <dbReference type="EMBL" id="NMP24895.1"/>
    </source>
</evidence>
<dbReference type="AlphaFoldDB" id="A0A7Y0L7Z7"/>
<gene>
    <name evidence="1" type="ORF">HIJ39_21550</name>
</gene>